<proteinExistence type="predicted"/>
<reference evidence="4" key="1">
    <citation type="journal article" date="2019" name="Int. J. Syst. Evol. Microbiol.">
        <title>The Global Catalogue of Microorganisms (GCM) 10K type strain sequencing project: providing services to taxonomists for standard genome sequencing and annotation.</title>
        <authorList>
            <consortium name="The Broad Institute Genomics Platform"/>
            <consortium name="The Broad Institute Genome Sequencing Center for Infectious Disease"/>
            <person name="Wu L."/>
            <person name="Ma J."/>
        </authorList>
    </citation>
    <scope>NUCLEOTIDE SEQUENCE [LARGE SCALE GENOMIC DNA]</scope>
    <source>
        <strain evidence="4">NBRC 110044</strain>
    </source>
</reference>
<sequence>MTISVPWQPELDALILCASAQRPHGDKGLKLHGGKPLVVHARERLARQSCPADTLYASTNGQHEVYQGLGFEPLADNYEGWPGPLAALEAALAASDADCLLVIPCDLPELPADAAAKLWRPLALSDAPYAYAVCDGAEPSGVCLLTHRVLPQLRRRLDGPRVELVEWLREPGGVAVAFADGAAFCPVAA</sequence>
<keyword evidence="1" id="KW-0460">Magnesium</keyword>
<dbReference type="RefSeq" id="WP_284194413.1">
    <property type="nucleotide sequence ID" value="NZ_BSOG01000001.1"/>
</dbReference>
<accession>A0ABQ5YE76</accession>
<gene>
    <name evidence="3" type="primary">mobA_1</name>
    <name evidence="3" type="ORF">GCM10007907_00390</name>
</gene>
<protein>
    <submittedName>
        <fullName evidence="3">Molybdenum cofactor guanylyltransferase</fullName>
    </submittedName>
</protein>
<name>A0ABQ5YE76_9NEIS</name>
<keyword evidence="3" id="KW-0548">Nucleotidyltransferase</keyword>
<evidence type="ECO:0000256" key="1">
    <source>
        <dbReference type="ARBA" id="ARBA00022842"/>
    </source>
</evidence>
<evidence type="ECO:0000259" key="2">
    <source>
        <dbReference type="Pfam" id="PF12804"/>
    </source>
</evidence>
<keyword evidence="3" id="KW-0808">Transferase</keyword>
<feature type="domain" description="MobA-like NTP transferase" evidence="2">
    <location>
        <begin position="14"/>
        <end position="157"/>
    </location>
</feature>
<evidence type="ECO:0000313" key="4">
    <source>
        <dbReference type="Proteomes" id="UP001156706"/>
    </source>
</evidence>
<evidence type="ECO:0000313" key="3">
    <source>
        <dbReference type="EMBL" id="GLR11249.1"/>
    </source>
</evidence>
<dbReference type="EMBL" id="BSOG01000001">
    <property type="protein sequence ID" value="GLR11249.1"/>
    <property type="molecule type" value="Genomic_DNA"/>
</dbReference>
<dbReference type="InterPro" id="IPR029044">
    <property type="entry name" value="Nucleotide-diphossugar_trans"/>
</dbReference>
<dbReference type="InterPro" id="IPR025877">
    <property type="entry name" value="MobA-like_NTP_Trfase"/>
</dbReference>
<dbReference type="Pfam" id="PF12804">
    <property type="entry name" value="NTP_transf_3"/>
    <property type="match status" value="1"/>
</dbReference>
<organism evidence="3 4">
    <name type="scientific">Chitinimonas prasina</name>
    <dbReference type="NCBI Taxonomy" id="1434937"/>
    <lineage>
        <taxon>Bacteria</taxon>
        <taxon>Pseudomonadati</taxon>
        <taxon>Pseudomonadota</taxon>
        <taxon>Betaproteobacteria</taxon>
        <taxon>Neisseriales</taxon>
        <taxon>Chitinibacteraceae</taxon>
        <taxon>Chitinimonas</taxon>
    </lineage>
</organism>
<dbReference type="Gene3D" id="3.90.550.10">
    <property type="entry name" value="Spore Coat Polysaccharide Biosynthesis Protein SpsA, Chain A"/>
    <property type="match status" value="1"/>
</dbReference>
<dbReference type="SUPFAM" id="SSF53448">
    <property type="entry name" value="Nucleotide-diphospho-sugar transferases"/>
    <property type="match status" value="1"/>
</dbReference>
<dbReference type="GO" id="GO:0016779">
    <property type="term" value="F:nucleotidyltransferase activity"/>
    <property type="evidence" value="ECO:0007669"/>
    <property type="project" value="UniProtKB-KW"/>
</dbReference>
<dbReference type="Proteomes" id="UP001156706">
    <property type="component" value="Unassembled WGS sequence"/>
</dbReference>
<comment type="caution">
    <text evidence="3">The sequence shown here is derived from an EMBL/GenBank/DDBJ whole genome shotgun (WGS) entry which is preliminary data.</text>
</comment>
<keyword evidence="4" id="KW-1185">Reference proteome</keyword>